<evidence type="ECO:0000256" key="5">
    <source>
        <dbReference type="ARBA" id="ARBA00022989"/>
    </source>
</evidence>
<gene>
    <name evidence="10" type="ORF">A2672_00580</name>
</gene>
<proteinExistence type="inferred from homology"/>
<dbReference type="Gene3D" id="1.20.120.1220">
    <property type="match status" value="1"/>
</dbReference>
<dbReference type="InterPro" id="IPR000045">
    <property type="entry name" value="Prepilin_IV_endopep_pep"/>
</dbReference>
<dbReference type="AlphaFoldDB" id="A0A1G2R0W8"/>
<evidence type="ECO:0000313" key="10">
    <source>
        <dbReference type="EMBL" id="OHA65912.1"/>
    </source>
</evidence>
<keyword evidence="5 7" id="KW-1133">Transmembrane helix</keyword>
<evidence type="ECO:0000256" key="7">
    <source>
        <dbReference type="SAM" id="Phobius"/>
    </source>
</evidence>
<evidence type="ECO:0000256" key="6">
    <source>
        <dbReference type="ARBA" id="ARBA00023136"/>
    </source>
</evidence>
<feature type="transmembrane region" description="Helical" evidence="7">
    <location>
        <begin position="270"/>
        <end position="293"/>
    </location>
</feature>
<evidence type="ECO:0000313" key="11">
    <source>
        <dbReference type="Proteomes" id="UP000178065"/>
    </source>
</evidence>
<evidence type="ECO:0000256" key="4">
    <source>
        <dbReference type="ARBA" id="ARBA00022692"/>
    </source>
</evidence>
<accession>A0A1G2R0W8</accession>
<feature type="transmembrane region" description="Helical" evidence="7">
    <location>
        <begin position="225"/>
        <end position="258"/>
    </location>
</feature>
<feature type="domain" description="Prepilin peptidase A24 N-terminal" evidence="9">
    <location>
        <begin position="9"/>
        <end position="104"/>
    </location>
</feature>
<sequence>MVSVIVFAFGLAVGSFLNAVIYRLAVHQGLYPNSYDRRNRGINPFQGRSFCPSCGHQLAWYDLVPLVSYLLLRGRCRYCGQRISLQYPFVELATGLLFVLIFAKLGLAVENLAQLSFPQAISLFRLIYLWAIAGLLVAIFVYDLKHFIIPDRFVYPAIAIAAAFRVFEALDQTTWEVVAQFWFLAIRAPTHLIGALAAAFLAFGFFFALHTLSRGKWMGFGDVKLALFMGLFLGFPNILVALACAFVLGALVGIVLILAKKKTMRSQVPFGPFLVLGTFVALFWGGALVDFYLSLLLV</sequence>
<comment type="subcellular location">
    <subcellularLocation>
        <location evidence="1">Cell membrane</location>
        <topology evidence="1">Multi-pass membrane protein</topology>
    </subcellularLocation>
</comment>
<evidence type="ECO:0000256" key="2">
    <source>
        <dbReference type="ARBA" id="ARBA00005801"/>
    </source>
</evidence>
<comment type="caution">
    <text evidence="10">The sequence shown here is derived from an EMBL/GenBank/DDBJ whole genome shotgun (WGS) entry which is preliminary data.</text>
</comment>
<evidence type="ECO:0000256" key="1">
    <source>
        <dbReference type="ARBA" id="ARBA00004651"/>
    </source>
</evidence>
<dbReference type="GO" id="GO:0005886">
    <property type="term" value="C:plasma membrane"/>
    <property type="evidence" value="ECO:0007669"/>
    <property type="project" value="UniProtKB-SubCell"/>
</dbReference>
<feature type="transmembrane region" description="Helical" evidence="7">
    <location>
        <begin position="190"/>
        <end position="213"/>
    </location>
</feature>
<feature type="domain" description="Prepilin type IV endopeptidase peptidase" evidence="8">
    <location>
        <begin position="131"/>
        <end position="254"/>
    </location>
</feature>
<dbReference type="PANTHER" id="PTHR30487:SF0">
    <property type="entry name" value="PREPILIN LEADER PEPTIDASE_N-METHYLTRANSFERASE-RELATED"/>
    <property type="match status" value="1"/>
</dbReference>
<dbReference type="EMBL" id="MHTT01000009">
    <property type="protein sequence ID" value="OHA65912.1"/>
    <property type="molecule type" value="Genomic_DNA"/>
</dbReference>
<reference evidence="10 11" key="1">
    <citation type="journal article" date="2016" name="Nat. Commun.">
        <title>Thousands of microbial genomes shed light on interconnected biogeochemical processes in an aquifer system.</title>
        <authorList>
            <person name="Anantharaman K."/>
            <person name="Brown C.T."/>
            <person name="Hug L.A."/>
            <person name="Sharon I."/>
            <person name="Castelle C.J."/>
            <person name="Probst A.J."/>
            <person name="Thomas B.C."/>
            <person name="Singh A."/>
            <person name="Wilkins M.J."/>
            <person name="Karaoz U."/>
            <person name="Brodie E.L."/>
            <person name="Williams K.H."/>
            <person name="Hubbard S.S."/>
            <person name="Banfield J.F."/>
        </authorList>
    </citation>
    <scope>NUCLEOTIDE SEQUENCE [LARGE SCALE GENOMIC DNA]</scope>
</reference>
<comment type="similarity">
    <text evidence="2">Belongs to the peptidase A24 family.</text>
</comment>
<dbReference type="InterPro" id="IPR010627">
    <property type="entry name" value="Prepilin_pept_A24_N"/>
</dbReference>
<protein>
    <recommendedName>
        <fullName evidence="12">Prepilin peptidase</fullName>
    </recommendedName>
</protein>
<dbReference type="Proteomes" id="UP000178065">
    <property type="component" value="Unassembled WGS sequence"/>
</dbReference>
<evidence type="ECO:0000259" key="9">
    <source>
        <dbReference type="Pfam" id="PF06750"/>
    </source>
</evidence>
<keyword evidence="3" id="KW-1003">Cell membrane</keyword>
<dbReference type="STRING" id="1802448.A2672_00580"/>
<feature type="transmembrane region" description="Helical" evidence="7">
    <location>
        <begin position="121"/>
        <end position="141"/>
    </location>
</feature>
<dbReference type="Pfam" id="PF06750">
    <property type="entry name" value="A24_N_bact"/>
    <property type="match status" value="1"/>
</dbReference>
<feature type="transmembrane region" description="Helical" evidence="7">
    <location>
        <begin position="88"/>
        <end position="109"/>
    </location>
</feature>
<evidence type="ECO:0000256" key="3">
    <source>
        <dbReference type="ARBA" id="ARBA00022475"/>
    </source>
</evidence>
<name>A0A1G2R0W8_9BACT</name>
<dbReference type="GO" id="GO:0006465">
    <property type="term" value="P:signal peptide processing"/>
    <property type="evidence" value="ECO:0007669"/>
    <property type="project" value="TreeGrafter"/>
</dbReference>
<dbReference type="Pfam" id="PF01478">
    <property type="entry name" value="Peptidase_A24"/>
    <property type="match status" value="1"/>
</dbReference>
<dbReference type="GO" id="GO:0004190">
    <property type="term" value="F:aspartic-type endopeptidase activity"/>
    <property type="evidence" value="ECO:0007669"/>
    <property type="project" value="InterPro"/>
</dbReference>
<dbReference type="InterPro" id="IPR050882">
    <property type="entry name" value="Prepilin_peptidase/N-MTase"/>
</dbReference>
<keyword evidence="6 7" id="KW-0472">Membrane</keyword>
<dbReference type="PANTHER" id="PTHR30487">
    <property type="entry name" value="TYPE 4 PREPILIN-LIKE PROTEINS LEADER PEPTIDE-PROCESSING ENZYME"/>
    <property type="match status" value="1"/>
</dbReference>
<evidence type="ECO:0008006" key="12">
    <source>
        <dbReference type="Google" id="ProtNLM"/>
    </source>
</evidence>
<organism evidence="10 11">
    <name type="scientific">Candidatus Wildermuthbacteria bacterium RIFCSPHIGHO2_01_FULL_49_22b</name>
    <dbReference type="NCBI Taxonomy" id="1802448"/>
    <lineage>
        <taxon>Bacteria</taxon>
        <taxon>Candidatus Wildermuthiibacteriota</taxon>
    </lineage>
</organism>
<keyword evidence="4 7" id="KW-0812">Transmembrane</keyword>
<evidence type="ECO:0000259" key="8">
    <source>
        <dbReference type="Pfam" id="PF01478"/>
    </source>
</evidence>